<evidence type="ECO:0000313" key="1">
    <source>
        <dbReference type="EMBL" id="KAI4346017.1"/>
    </source>
</evidence>
<dbReference type="EMBL" id="CM039430">
    <property type="protein sequence ID" value="KAI4346017.1"/>
    <property type="molecule type" value="Genomic_DNA"/>
</dbReference>
<sequence>MGRRENNSSENKSEHQKLVDSVILRIKELENPKVTEQCIYRAPEKVRRINEVAYTPHVISIGPFHHKDKKLQSMKSMQQLKLIYLKCFLDGTGLKLEDCIGKLKEHFTDLLRIFYLSPNKRFQKRSEGTILEHLYSASELVEAGVEFKVHKTEKCLLEFEYDKGMLTMPKLDVSDRTEFHLRNIVAFEQAHFPAQTYITDYLKVLDFLVNSERDVDILIHKRIITTLLGDSNEVATMINRLCSNLIQPNMNNEYLSICEQLNEFYEKPMNKLKAGVKQLPLLQLY</sequence>
<dbReference type="Proteomes" id="UP000828941">
    <property type="component" value="Chromosome 5"/>
</dbReference>
<organism evidence="1 2">
    <name type="scientific">Bauhinia variegata</name>
    <name type="common">Purple orchid tree</name>
    <name type="synonym">Phanera variegata</name>
    <dbReference type="NCBI Taxonomy" id="167791"/>
    <lineage>
        <taxon>Eukaryota</taxon>
        <taxon>Viridiplantae</taxon>
        <taxon>Streptophyta</taxon>
        <taxon>Embryophyta</taxon>
        <taxon>Tracheophyta</taxon>
        <taxon>Spermatophyta</taxon>
        <taxon>Magnoliopsida</taxon>
        <taxon>eudicotyledons</taxon>
        <taxon>Gunneridae</taxon>
        <taxon>Pentapetalae</taxon>
        <taxon>rosids</taxon>
        <taxon>fabids</taxon>
        <taxon>Fabales</taxon>
        <taxon>Fabaceae</taxon>
        <taxon>Cercidoideae</taxon>
        <taxon>Cercideae</taxon>
        <taxon>Bauhiniinae</taxon>
        <taxon>Bauhinia</taxon>
    </lineage>
</organism>
<keyword evidence="2" id="KW-1185">Reference proteome</keyword>
<evidence type="ECO:0000313" key="2">
    <source>
        <dbReference type="Proteomes" id="UP000828941"/>
    </source>
</evidence>
<protein>
    <submittedName>
        <fullName evidence="1">Uncharacterized protein</fullName>
    </submittedName>
</protein>
<proteinExistence type="predicted"/>
<name>A0ACB9PB39_BAUVA</name>
<accession>A0ACB9PB39</accession>
<reference evidence="1 2" key="1">
    <citation type="journal article" date="2022" name="DNA Res.">
        <title>Chromosomal-level genome assembly of the orchid tree Bauhinia variegata (Leguminosae; Cercidoideae) supports the allotetraploid origin hypothesis of Bauhinia.</title>
        <authorList>
            <person name="Zhong Y."/>
            <person name="Chen Y."/>
            <person name="Zheng D."/>
            <person name="Pang J."/>
            <person name="Liu Y."/>
            <person name="Luo S."/>
            <person name="Meng S."/>
            <person name="Qian L."/>
            <person name="Wei D."/>
            <person name="Dai S."/>
            <person name="Zhou R."/>
        </authorList>
    </citation>
    <scope>NUCLEOTIDE SEQUENCE [LARGE SCALE GENOMIC DNA]</scope>
    <source>
        <strain evidence="1">BV-YZ2020</strain>
    </source>
</reference>
<comment type="caution">
    <text evidence="1">The sequence shown here is derived from an EMBL/GenBank/DDBJ whole genome shotgun (WGS) entry which is preliminary data.</text>
</comment>
<gene>
    <name evidence="1" type="ORF">L6164_013100</name>
</gene>